<dbReference type="InterPro" id="IPR019826">
    <property type="entry name" value="Carboxylesterase_B_AS"/>
</dbReference>
<sequence>MWLSLPYTLWISIIAVFYDTPTTLVDLGYAKYQGTFNKLAGNVEFLGIRYAAAPTGSLRWREPRLPETTPSVQLANKTPSTCMQAGLGTSAFSPFPPAINHTAQSISPPSRSEDCLFLNVVTPALGRGDLPVVVWVHGGGYAMGTAWQYNATDLVREAGGQVVAVAIQYRLGLFGFLAGQEVRNNGALNAGLLDQRFALQWISKFGGDPKKVTIWGESAGAGSVVQHLIADDGNTQPKLFRAGIISSYYIPPQYAYNHWISEKLFLQVVEQTGCSSASDALLCLHQIDADVLNQINTHIRAKGIHDFVPVVDGKFITDRPSVLLGKGKLNADTILAVANTHEAALPGLAPPDTLNNFTISEYIANMWPTLTKKQLDEVLALYEGQGKPVDQAIAIKGESQYICPTYPVLRALKGRAFKGQFAVPPAYHFDDVFYYFPNSPVRYLVSPPFNNTEFRNNFAQSFLNFAISLDPNIKWDSSNTLPYWPQWTERDHDEMIFNKTEADEPSFQVVPTDEGRLRRCAYWESIGVDVWQ</sequence>
<dbReference type="OrthoDB" id="408631at2759"/>
<dbReference type="InterPro" id="IPR019819">
    <property type="entry name" value="Carboxylesterase_B_CS"/>
</dbReference>
<reference evidence="5 6" key="1">
    <citation type="journal article" date="2020" name="ISME J.">
        <title>Uncovering the hidden diversity of litter-decomposition mechanisms in mushroom-forming fungi.</title>
        <authorList>
            <person name="Floudas D."/>
            <person name="Bentzer J."/>
            <person name="Ahren D."/>
            <person name="Johansson T."/>
            <person name="Persson P."/>
            <person name="Tunlid A."/>
        </authorList>
    </citation>
    <scope>NUCLEOTIDE SEQUENCE [LARGE SCALE GENOMIC DNA]</scope>
    <source>
        <strain evidence="5 6">CBS 146.42</strain>
    </source>
</reference>
<dbReference type="PROSITE" id="PS00941">
    <property type="entry name" value="CARBOXYLESTERASE_B_2"/>
    <property type="match status" value="1"/>
</dbReference>
<organism evidence="5 6">
    <name type="scientific">Leucocoprinus leucothites</name>
    <dbReference type="NCBI Taxonomy" id="201217"/>
    <lineage>
        <taxon>Eukaryota</taxon>
        <taxon>Fungi</taxon>
        <taxon>Dikarya</taxon>
        <taxon>Basidiomycota</taxon>
        <taxon>Agaricomycotina</taxon>
        <taxon>Agaricomycetes</taxon>
        <taxon>Agaricomycetidae</taxon>
        <taxon>Agaricales</taxon>
        <taxon>Agaricineae</taxon>
        <taxon>Agaricaceae</taxon>
        <taxon>Leucocoprinus</taxon>
    </lineage>
</organism>
<dbReference type="Proteomes" id="UP000559027">
    <property type="component" value="Unassembled WGS sequence"/>
</dbReference>
<dbReference type="InterPro" id="IPR002018">
    <property type="entry name" value="CarbesteraseB"/>
</dbReference>
<protein>
    <recommendedName>
        <fullName evidence="3">Carboxylic ester hydrolase</fullName>
        <ecNumber evidence="3">3.1.1.-</ecNumber>
    </recommendedName>
</protein>
<evidence type="ECO:0000256" key="1">
    <source>
        <dbReference type="ARBA" id="ARBA00005964"/>
    </source>
</evidence>
<dbReference type="InterPro" id="IPR050309">
    <property type="entry name" value="Type-B_Carboxylest/Lipase"/>
</dbReference>
<evidence type="ECO:0000256" key="2">
    <source>
        <dbReference type="ARBA" id="ARBA00022801"/>
    </source>
</evidence>
<evidence type="ECO:0000259" key="4">
    <source>
        <dbReference type="Pfam" id="PF00135"/>
    </source>
</evidence>
<comment type="caution">
    <text evidence="5">The sequence shown here is derived from an EMBL/GenBank/DDBJ whole genome shotgun (WGS) entry which is preliminary data.</text>
</comment>
<dbReference type="PANTHER" id="PTHR11559">
    <property type="entry name" value="CARBOXYLESTERASE"/>
    <property type="match status" value="1"/>
</dbReference>
<dbReference type="EC" id="3.1.1.-" evidence="3"/>
<dbReference type="AlphaFoldDB" id="A0A8H5FSQ8"/>
<dbReference type="GO" id="GO:0016787">
    <property type="term" value="F:hydrolase activity"/>
    <property type="evidence" value="ECO:0007669"/>
    <property type="project" value="UniProtKB-KW"/>
</dbReference>
<dbReference type="EMBL" id="JAACJO010000026">
    <property type="protein sequence ID" value="KAF5347308.1"/>
    <property type="molecule type" value="Genomic_DNA"/>
</dbReference>
<evidence type="ECO:0000313" key="5">
    <source>
        <dbReference type="EMBL" id="KAF5347308.1"/>
    </source>
</evidence>
<gene>
    <name evidence="5" type="ORF">D9756_009949</name>
</gene>
<proteinExistence type="inferred from homology"/>
<feature type="domain" description="Carboxylesterase type B" evidence="4">
    <location>
        <begin position="25"/>
        <end position="500"/>
    </location>
</feature>
<dbReference type="SUPFAM" id="SSF53474">
    <property type="entry name" value="alpha/beta-Hydrolases"/>
    <property type="match status" value="1"/>
</dbReference>
<evidence type="ECO:0000256" key="3">
    <source>
        <dbReference type="RuleBase" id="RU361235"/>
    </source>
</evidence>
<comment type="similarity">
    <text evidence="1 3">Belongs to the type-B carboxylesterase/lipase family.</text>
</comment>
<name>A0A8H5FSQ8_9AGAR</name>
<dbReference type="Pfam" id="PF00135">
    <property type="entry name" value="COesterase"/>
    <property type="match status" value="1"/>
</dbReference>
<evidence type="ECO:0000313" key="6">
    <source>
        <dbReference type="Proteomes" id="UP000559027"/>
    </source>
</evidence>
<dbReference type="PROSITE" id="PS00122">
    <property type="entry name" value="CARBOXYLESTERASE_B_1"/>
    <property type="match status" value="1"/>
</dbReference>
<keyword evidence="6" id="KW-1185">Reference proteome</keyword>
<dbReference type="Gene3D" id="3.40.50.1820">
    <property type="entry name" value="alpha/beta hydrolase"/>
    <property type="match status" value="1"/>
</dbReference>
<accession>A0A8H5FSQ8</accession>
<keyword evidence="2 3" id="KW-0378">Hydrolase</keyword>
<dbReference type="InterPro" id="IPR029058">
    <property type="entry name" value="AB_hydrolase_fold"/>
</dbReference>